<dbReference type="RefSeq" id="WP_126630903.1">
    <property type="nucleotide sequence ID" value="NZ_BIFT01000002.1"/>
</dbReference>
<dbReference type="Pfam" id="PF00582">
    <property type="entry name" value="Usp"/>
    <property type="match status" value="1"/>
</dbReference>
<evidence type="ECO:0000313" key="4">
    <source>
        <dbReference type="Proteomes" id="UP000287171"/>
    </source>
</evidence>
<reference evidence="4" key="1">
    <citation type="submission" date="2018-12" db="EMBL/GenBank/DDBJ databases">
        <title>Tengunoibacter tsumagoiensis gen. nov., sp. nov., Dictyobacter kobayashii sp. nov., D. alpinus sp. nov., and D. joshuensis sp. nov. and description of Dictyobacteraceae fam. nov. within the order Ktedonobacterales isolated from Tengu-no-mugimeshi.</title>
        <authorList>
            <person name="Wang C.M."/>
            <person name="Zheng Y."/>
            <person name="Sakai Y."/>
            <person name="Toyoda A."/>
            <person name="Minakuchi Y."/>
            <person name="Abe K."/>
            <person name="Yokota A."/>
            <person name="Yabe S."/>
        </authorList>
    </citation>
    <scope>NUCLEOTIDE SEQUENCE [LARGE SCALE GENOMIC DNA]</scope>
    <source>
        <strain evidence="4">Uno16</strain>
    </source>
</reference>
<keyword evidence="4" id="KW-1185">Reference proteome</keyword>
<name>A0A402BHZ2_9CHLR</name>
<dbReference type="Gene3D" id="3.40.50.620">
    <property type="entry name" value="HUPs"/>
    <property type="match status" value="1"/>
</dbReference>
<dbReference type="CDD" id="cd00293">
    <property type="entry name" value="USP-like"/>
    <property type="match status" value="1"/>
</dbReference>
<dbReference type="Proteomes" id="UP000287171">
    <property type="component" value="Unassembled WGS sequence"/>
</dbReference>
<comment type="similarity">
    <text evidence="1">Belongs to the universal stress protein A family.</text>
</comment>
<dbReference type="InterPro" id="IPR006016">
    <property type="entry name" value="UspA"/>
</dbReference>
<evidence type="ECO:0000259" key="2">
    <source>
        <dbReference type="Pfam" id="PF00582"/>
    </source>
</evidence>
<evidence type="ECO:0000313" key="3">
    <source>
        <dbReference type="EMBL" id="GCE30867.1"/>
    </source>
</evidence>
<dbReference type="OrthoDB" id="159576at2"/>
<protein>
    <recommendedName>
        <fullName evidence="2">UspA domain-containing protein</fullName>
    </recommendedName>
</protein>
<dbReference type="InterPro" id="IPR014729">
    <property type="entry name" value="Rossmann-like_a/b/a_fold"/>
</dbReference>
<sequence>MRILCCLDGSNLEQIQSAVTPFMEAGQSTIGIIYVIDDGPRDEMARKRDQLLRPLRHAPMQESKIAAAEVAVAQDILFEGKQVFSGAESLQKTGRPEREIVNAAAEWDADMIVICPRNPQHTNTVIGPKSVGHVARFVVDHAPCPVLLVRKKTHETFPIKRTPSKPLREL</sequence>
<accession>A0A402BHZ2</accession>
<evidence type="ECO:0000256" key="1">
    <source>
        <dbReference type="ARBA" id="ARBA00008791"/>
    </source>
</evidence>
<dbReference type="EMBL" id="BIFT01000002">
    <property type="protein sequence ID" value="GCE30867.1"/>
    <property type="molecule type" value="Genomic_DNA"/>
</dbReference>
<dbReference type="AlphaFoldDB" id="A0A402BHZ2"/>
<gene>
    <name evidence="3" type="ORF">KDA_63510</name>
</gene>
<dbReference type="PANTHER" id="PTHR46268:SF8">
    <property type="entry name" value="UNIVERSAL STRESS PROTEIN SLL1388"/>
    <property type="match status" value="1"/>
</dbReference>
<comment type="caution">
    <text evidence="3">The sequence shown here is derived from an EMBL/GenBank/DDBJ whole genome shotgun (WGS) entry which is preliminary data.</text>
</comment>
<organism evidence="3 4">
    <name type="scientific">Dictyobacter alpinus</name>
    <dbReference type="NCBI Taxonomy" id="2014873"/>
    <lineage>
        <taxon>Bacteria</taxon>
        <taxon>Bacillati</taxon>
        <taxon>Chloroflexota</taxon>
        <taxon>Ktedonobacteria</taxon>
        <taxon>Ktedonobacterales</taxon>
        <taxon>Dictyobacteraceae</taxon>
        <taxon>Dictyobacter</taxon>
    </lineage>
</organism>
<feature type="domain" description="UspA" evidence="2">
    <location>
        <begin position="2"/>
        <end position="150"/>
    </location>
</feature>
<dbReference type="PANTHER" id="PTHR46268">
    <property type="entry name" value="STRESS RESPONSE PROTEIN NHAX"/>
    <property type="match status" value="1"/>
</dbReference>
<dbReference type="SUPFAM" id="SSF52402">
    <property type="entry name" value="Adenine nucleotide alpha hydrolases-like"/>
    <property type="match status" value="1"/>
</dbReference>
<proteinExistence type="inferred from homology"/>